<comment type="caution">
    <text evidence="1">The sequence shown here is derived from an EMBL/GenBank/DDBJ whole genome shotgun (WGS) entry which is preliminary data.</text>
</comment>
<gene>
    <name evidence="1" type="ORF">MSG28_003729</name>
</gene>
<dbReference type="EMBL" id="CM046105">
    <property type="protein sequence ID" value="KAI8435422.1"/>
    <property type="molecule type" value="Genomic_DNA"/>
</dbReference>
<evidence type="ECO:0000313" key="2">
    <source>
        <dbReference type="Proteomes" id="UP001064048"/>
    </source>
</evidence>
<protein>
    <submittedName>
        <fullName evidence="1">Uncharacterized protein</fullName>
    </submittedName>
</protein>
<accession>A0ACC0KH13</accession>
<evidence type="ECO:0000313" key="1">
    <source>
        <dbReference type="EMBL" id="KAI8435422.1"/>
    </source>
</evidence>
<sequence>MDLRSELNKQVEIAVSLLGAVGAGSAPALLHKPQCDLDPAWEEEHLDKATVRTISLLHEATVGGKDQPGKPLDAPGFCYIFPLLKLVQLRRVLHVAANCTRMFCVAGMSLSAVRASEGAMLAGLGVVSAHAAQRSPDALLQPALFPTADMFRTLIDLVGSTSGRVQAACTVALLETGEMAARAHVTRDDVVCLLAGLQSPQEVPEAGSWAAAGELFALMLDEVQHPAEPVQRAAAAALAQLLIPAKLDQFGHVVEEAVDEWGARRGAALALHALAPHLRARHVPDAMRFFVERGLADRADPISC</sequence>
<dbReference type="Proteomes" id="UP001064048">
    <property type="component" value="Chromosome 5"/>
</dbReference>
<keyword evidence="2" id="KW-1185">Reference proteome</keyword>
<organism evidence="1 2">
    <name type="scientific">Choristoneura fumiferana</name>
    <name type="common">Spruce budworm moth</name>
    <name type="synonym">Archips fumiferana</name>
    <dbReference type="NCBI Taxonomy" id="7141"/>
    <lineage>
        <taxon>Eukaryota</taxon>
        <taxon>Metazoa</taxon>
        <taxon>Ecdysozoa</taxon>
        <taxon>Arthropoda</taxon>
        <taxon>Hexapoda</taxon>
        <taxon>Insecta</taxon>
        <taxon>Pterygota</taxon>
        <taxon>Neoptera</taxon>
        <taxon>Endopterygota</taxon>
        <taxon>Lepidoptera</taxon>
        <taxon>Glossata</taxon>
        <taxon>Ditrysia</taxon>
        <taxon>Tortricoidea</taxon>
        <taxon>Tortricidae</taxon>
        <taxon>Tortricinae</taxon>
        <taxon>Choristoneura</taxon>
    </lineage>
</organism>
<proteinExistence type="predicted"/>
<reference evidence="1 2" key="1">
    <citation type="journal article" date="2022" name="Genome Biol. Evol.">
        <title>The Spruce Budworm Genome: Reconstructing the Evolutionary History of Antifreeze Proteins.</title>
        <authorList>
            <person name="Beliveau C."/>
            <person name="Gagne P."/>
            <person name="Picq S."/>
            <person name="Vernygora O."/>
            <person name="Keeling C.I."/>
            <person name="Pinkney K."/>
            <person name="Doucet D."/>
            <person name="Wen F."/>
            <person name="Johnston J.S."/>
            <person name="Maaroufi H."/>
            <person name="Boyle B."/>
            <person name="Laroche J."/>
            <person name="Dewar K."/>
            <person name="Juretic N."/>
            <person name="Blackburn G."/>
            <person name="Nisole A."/>
            <person name="Brunet B."/>
            <person name="Brandao M."/>
            <person name="Lumley L."/>
            <person name="Duan J."/>
            <person name="Quan G."/>
            <person name="Lucarotti C.J."/>
            <person name="Roe A.D."/>
            <person name="Sperling F.A.H."/>
            <person name="Levesque R.C."/>
            <person name="Cusson M."/>
        </authorList>
    </citation>
    <scope>NUCLEOTIDE SEQUENCE [LARGE SCALE GENOMIC DNA]</scope>
    <source>
        <strain evidence="1">Glfc:IPQL:Cfum</strain>
    </source>
</reference>
<name>A0ACC0KH13_CHOFU</name>